<dbReference type="AlphaFoldDB" id="A0AAD7DWA2"/>
<evidence type="ECO:0008006" key="4">
    <source>
        <dbReference type="Google" id="ProtNLM"/>
    </source>
</evidence>
<feature type="compositionally biased region" description="Acidic residues" evidence="1">
    <location>
        <begin position="973"/>
        <end position="988"/>
    </location>
</feature>
<evidence type="ECO:0000313" key="3">
    <source>
        <dbReference type="Proteomes" id="UP001221757"/>
    </source>
</evidence>
<protein>
    <recommendedName>
        <fullName evidence="4">CxC1-like cysteine cluster associated with KDZ transposases domain-containing protein</fullName>
    </recommendedName>
</protein>
<dbReference type="PANTHER" id="PTHR33096:SF1">
    <property type="entry name" value="CXC1-LIKE CYSTEINE CLUSTER ASSOCIATED WITH KDZ TRANSPOSASES DOMAIN-CONTAINING PROTEIN"/>
    <property type="match status" value="1"/>
</dbReference>
<name>A0AAD7DWA2_MYCRO</name>
<keyword evidence="3" id="KW-1185">Reference proteome</keyword>
<comment type="caution">
    <text evidence="2">The sequence shown here is derived from an EMBL/GenBank/DDBJ whole genome shotgun (WGS) entry which is preliminary data.</text>
</comment>
<evidence type="ECO:0000313" key="2">
    <source>
        <dbReference type="EMBL" id="KAJ7700448.1"/>
    </source>
</evidence>
<organism evidence="2 3">
    <name type="scientific">Mycena rosella</name>
    <name type="common">Pink bonnet</name>
    <name type="synonym">Agaricus rosellus</name>
    <dbReference type="NCBI Taxonomy" id="1033263"/>
    <lineage>
        <taxon>Eukaryota</taxon>
        <taxon>Fungi</taxon>
        <taxon>Dikarya</taxon>
        <taxon>Basidiomycota</taxon>
        <taxon>Agaricomycotina</taxon>
        <taxon>Agaricomycetes</taxon>
        <taxon>Agaricomycetidae</taxon>
        <taxon>Agaricales</taxon>
        <taxon>Marasmiineae</taxon>
        <taxon>Mycenaceae</taxon>
        <taxon>Mycena</taxon>
    </lineage>
</organism>
<sequence>MRPSAAVFPVARPKNLLTRVKPPQPEPLVFCANGQTLSQRLVRPLPKGAQSSPVRPNVDGYDDFVLDFIPSDNSPTPSHPSVKRSRQWENWTRRIIPKLVPVFIQLMHRTQSLRDTTALRVGDAPPPCGCNRMHALQVAVVRMNGAPPHLLQSVSVADRQALIEHVRLILLQGGPFACSPQNPSLAVNLQVLDFVSRLFVNLPPNNTAFCNTLESFLSSRGYKLATKIQDTLRVCFGNALQWYITLQHATNDAMEQLLKTARTISSNSHSVSPVTPPLPATPTGRPVPPAPSRPKRRRRAADAADASEEEEEEEEEEEPPSNPFPEPPTHTRPTDYLIGRCPACFGGLVHDPTQLVDVQVCVDACFTQKRRRRGARDPPRTHPNSVFVQEATADQMGRSAKKARTQAEEEDDKYEGASLKVPRSFLNECESSFKAADDKREKASTKFFDDTGIMGILCRHDRVLWLVNMRTAREKQYYVLVLLETLFQHLPANIRVGVLYDIACQLHRSCVKYKFLDQYLDRILFAVSVFHAFGHRWLCQLIYHPLKCCGFGFTNGEARRQGEPRTPGKLAAAPDGALRGQTARCTVQLGRVWSRRGGPMSAMGRPNSRPDKPVARRSKTQGQAAVEQVLEARQRAQQLFEWVASLEEALADEFCTPEVSLYARMNLDDARTAWKQGKDKAVRLEQQLGIDNTTQLNKLKHSKYYALQMNGRAVKERLRAKLRDRKFELDPIERSFRRTRSENQCNEHAGAAIKRQELNIARLVKEYNKICDQIEALIKVKKAPARAVAPVPVAAKGIYQLDVDDVIWQDLGLDGDEEGAPPLWLRDDKVRLGIRALLQKDRCHEEAPHLLRERGHLQIWFATEWRAVNEALKASTGGVCYQFELRRDELLQLYVLWKKSLDQMPFDDVHLPEWGPTDAQILACQIAGVTASWGEYDSDEGEKEEEEEEDDDDDDLFQILQAVERADNHRGGEEEEENGWASEEDFFA</sequence>
<dbReference type="PANTHER" id="PTHR33096">
    <property type="entry name" value="CXC2 DOMAIN-CONTAINING PROTEIN"/>
    <property type="match status" value="1"/>
</dbReference>
<feature type="compositionally biased region" description="Pro residues" evidence="1">
    <location>
        <begin position="274"/>
        <end position="292"/>
    </location>
</feature>
<feature type="compositionally biased region" description="Polar residues" evidence="1">
    <location>
        <begin position="264"/>
        <end position="273"/>
    </location>
</feature>
<feature type="region of interest" description="Disordered" evidence="1">
    <location>
        <begin position="598"/>
        <end position="622"/>
    </location>
</feature>
<dbReference type="Pfam" id="PF18758">
    <property type="entry name" value="KDZ"/>
    <property type="match status" value="1"/>
</dbReference>
<dbReference type="InterPro" id="IPR040521">
    <property type="entry name" value="KDZ"/>
</dbReference>
<feature type="compositionally biased region" description="Acidic residues" evidence="1">
    <location>
        <begin position="936"/>
        <end position="956"/>
    </location>
</feature>
<accession>A0AAD7DWA2</accession>
<feature type="region of interest" description="Disordered" evidence="1">
    <location>
        <begin position="264"/>
        <end position="334"/>
    </location>
</feature>
<feature type="region of interest" description="Disordered" evidence="1">
    <location>
        <begin position="394"/>
        <end position="414"/>
    </location>
</feature>
<feature type="compositionally biased region" description="Acidic residues" evidence="1">
    <location>
        <begin position="305"/>
        <end position="319"/>
    </location>
</feature>
<feature type="region of interest" description="Disordered" evidence="1">
    <location>
        <begin position="934"/>
        <end position="988"/>
    </location>
</feature>
<evidence type="ECO:0000256" key="1">
    <source>
        <dbReference type="SAM" id="MobiDB-lite"/>
    </source>
</evidence>
<reference evidence="2" key="1">
    <citation type="submission" date="2023-03" db="EMBL/GenBank/DDBJ databases">
        <title>Massive genome expansion in bonnet fungi (Mycena s.s.) driven by repeated elements and novel gene families across ecological guilds.</title>
        <authorList>
            <consortium name="Lawrence Berkeley National Laboratory"/>
            <person name="Harder C.B."/>
            <person name="Miyauchi S."/>
            <person name="Viragh M."/>
            <person name="Kuo A."/>
            <person name="Thoen E."/>
            <person name="Andreopoulos B."/>
            <person name="Lu D."/>
            <person name="Skrede I."/>
            <person name="Drula E."/>
            <person name="Henrissat B."/>
            <person name="Morin E."/>
            <person name="Kohler A."/>
            <person name="Barry K."/>
            <person name="LaButti K."/>
            <person name="Morin E."/>
            <person name="Salamov A."/>
            <person name="Lipzen A."/>
            <person name="Mereny Z."/>
            <person name="Hegedus B."/>
            <person name="Baldrian P."/>
            <person name="Stursova M."/>
            <person name="Weitz H."/>
            <person name="Taylor A."/>
            <person name="Grigoriev I.V."/>
            <person name="Nagy L.G."/>
            <person name="Martin F."/>
            <person name="Kauserud H."/>
        </authorList>
    </citation>
    <scope>NUCLEOTIDE SEQUENCE</scope>
    <source>
        <strain evidence="2">CBHHK067</strain>
    </source>
</reference>
<dbReference type="Proteomes" id="UP001221757">
    <property type="component" value="Unassembled WGS sequence"/>
</dbReference>
<gene>
    <name evidence="2" type="ORF">B0H17DRAFT_1128860</name>
</gene>
<proteinExistence type="predicted"/>
<feature type="compositionally biased region" description="Pro residues" evidence="1">
    <location>
        <begin position="320"/>
        <end position="330"/>
    </location>
</feature>
<dbReference type="EMBL" id="JARKIE010000020">
    <property type="protein sequence ID" value="KAJ7700448.1"/>
    <property type="molecule type" value="Genomic_DNA"/>
</dbReference>